<feature type="domain" description="RNase H type-1" evidence="1">
    <location>
        <begin position="2"/>
        <end position="107"/>
    </location>
</feature>
<dbReference type="InterPro" id="IPR036397">
    <property type="entry name" value="RNaseH_sf"/>
</dbReference>
<dbReference type="InterPro" id="IPR053151">
    <property type="entry name" value="RNase_H-like"/>
</dbReference>
<name>A0A151RVL4_CAJCA</name>
<sequence>MGVGGVVRDEVGRWKGGFARYFEDGDSLRVAEGLSFCWNAGFWYIICESDCIGAVKAVQVPTLDRDNIHKHSDIIGAVKDLVARDWSVKIVNIPREINSVAHALASWGAKNSPINVTWRSPPDFVLQVVGEDTYSPM</sequence>
<dbReference type="Gene3D" id="3.30.420.10">
    <property type="entry name" value="Ribonuclease H-like superfamily/Ribonuclease H"/>
    <property type="match status" value="1"/>
</dbReference>
<reference evidence="2" key="1">
    <citation type="journal article" date="2012" name="Nat. Biotechnol.">
        <title>Draft genome sequence of pigeonpea (Cajanus cajan), an orphan legume crop of resource-poor farmers.</title>
        <authorList>
            <person name="Varshney R.K."/>
            <person name="Chen W."/>
            <person name="Li Y."/>
            <person name="Bharti A.K."/>
            <person name="Saxena R.K."/>
            <person name="Schlueter J.A."/>
            <person name="Donoghue M.T."/>
            <person name="Azam S."/>
            <person name="Fan G."/>
            <person name="Whaley A.M."/>
            <person name="Farmer A.D."/>
            <person name="Sheridan J."/>
            <person name="Iwata A."/>
            <person name="Tuteja R."/>
            <person name="Penmetsa R.V."/>
            <person name="Wu W."/>
            <person name="Upadhyaya H.D."/>
            <person name="Yang S.P."/>
            <person name="Shah T."/>
            <person name="Saxena K.B."/>
            <person name="Michael T."/>
            <person name="McCombie W.R."/>
            <person name="Yang B."/>
            <person name="Zhang G."/>
            <person name="Yang H."/>
            <person name="Wang J."/>
            <person name="Spillane C."/>
            <person name="Cook D.R."/>
            <person name="May G.D."/>
            <person name="Xu X."/>
            <person name="Jackson S.A."/>
        </authorList>
    </citation>
    <scope>NUCLEOTIDE SEQUENCE [LARGE SCALE GENOMIC DNA]</scope>
</reference>
<dbReference type="CDD" id="cd06222">
    <property type="entry name" value="RNase_H_like"/>
    <property type="match status" value="1"/>
</dbReference>
<organism evidence="2 3">
    <name type="scientific">Cajanus cajan</name>
    <name type="common">Pigeon pea</name>
    <name type="synonym">Cajanus indicus</name>
    <dbReference type="NCBI Taxonomy" id="3821"/>
    <lineage>
        <taxon>Eukaryota</taxon>
        <taxon>Viridiplantae</taxon>
        <taxon>Streptophyta</taxon>
        <taxon>Embryophyta</taxon>
        <taxon>Tracheophyta</taxon>
        <taxon>Spermatophyta</taxon>
        <taxon>Magnoliopsida</taxon>
        <taxon>eudicotyledons</taxon>
        <taxon>Gunneridae</taxon>
        <taxon>Pentapetalae</taxon>
        <taxon>rosids</taxon>
        <taxon>fabids</taxon>
        <taxon>Fabales</taxon>
        <taxon>Fabaceae</taxon>
        <taxon>Papilionoideae</taxon>
        <taxon>50 kb inversion clade</taxon>
        <taxon>NPAAA clade</taxon>
        <taxon>indigoferoid/millettioid clade</taxon>
        <taxon>Phaseoleae</taxon>
        <taxon>Cajanus</taxon>
    </lineage>
</organism>
<dbReference type="EMBL" id="KQ483553">
    <property type="protein sequence ID" value="KYP46576.1"/>
    <property type="molecule type" value="Genomic_DNA"/>
</dbReference>
<evidence type="ECO:0000259" key="1">
    <source>
        <dbReference type="Pfam" id="PF13456"/>
    </source>
</evidence>
<dbReference type="PANTHER" id="PTHR47723">
    <property type="entry name" value="OS05G0353850 PROTEIN"/>
    <property type="match status" value="1"/>
</dbReference>
<dbReference type="GO" id="GO:0004523">
    <property type="term" value="F:RNA-DNA hybrid ribonuclease activity"/>
    <property type="evidence" value="ECO:0007669"/>
    <property type="project" value="InterPro"/>
</dbReference>
<dbReference type="PANTHER" id="PTHR47723:SF19">
    <property type="entry name" value="POLYNUCLEOTIDYL TRANSFERASE, RIBONUCLEASE H-LIKE SUPERFAMILY PROTEIN"/>
    <property type="match status" value="1"/>
</dbReference>
<dbReference type="InterPro" id="IPR044730">
    <property type="entry name" value="RNase_H-like_dom_plant"/>
</dbReference>
<evidence type="ECO:0000313" key="3">
    <source>
        <dbReference type="Proteomes" id="UP000075243"/>
    </source>
</evidence>
<proteinExistence type="predicted"/>
<dbReference type="InterPro" id="IPR002156">
    <property type="entry name" value="RNaseH_domain"/>
</dbReference>
<protein>
    <recommendedName>
        <fullName evidence="1">RNase H type-1 domain-containing protein</fullName>
    </recommendedName>
</protein>
<dbReference type="Proteomes" id="UP000075243">
    <property type="component" value="Unassembled WGS sequence"/>
</dbReference>
<gene>
    <name evidence="2" type="ORF">KK1_031806</name>
</gene>
<dbReference type="Pfam" id="PF13456">
    <property type="entry name" value="RVT_3"/>
    <property type="match status" value="1"/>
</dbReference>
<accession>A0A151RVL4</accession>
<evidence type="ECO:0000313" key="2">
    <source>
        <dbReference type="EMBL" id="KYP46576.1"/>
    </source>
</evidence>
<dbReference type="GO" id="GO:0003676">
    <property type="term" value="F:nucleic acid binding"/>
    <property type="evidence" value="ECO:0007669"/>
    <property type="project" value="InterPro"/>
</dbReference>
<dbReference type="AlphaFoldDB" id="A0A151RVL4"/>
<dbReference type="Gramene" id="C.cajan_31835.t">
    <property type="protein sequence ID" value="C.cajan_31835.t.cds1"/>
    <property type="gene ID" value="C.cajan_31835"/>
</dbReference>
<keyword evidence="3" id="KW-1185">Reference proteome</keyword>